<feature type="compositionally biased region" description="Polar residues" evidence="1">
    <location>
        <begin position="267"/>
        <end position="277"/>
    </location>
</feature>
<evidence type="ECO:0008006" key="4">
    <source>
        <dbReference type="Google" id="ProtNLM"/>
    </source>
</evidence>
<dbReference type="GeneID" id="64672184"/>
<feature type="region of interest" description="Disordered" evidence="1">
    <location>
        <begin position="221"/>
        <end position="281"/>
    </location>
</feature>
<comment type="caution">
    <text evidence="2">The sequence shown here is derived from an EMBL/GenBank/DDBJ whole genome shotgun (WGS) entry which is preliminary data.</text>
</comment>
<dbReference type="EMBL" id="JABBWK010000153">
    <property type="protein sequence ID" value="KAG1889688.1"/>
    <property type="molecule type" value="Genomic_DNA"/>
</dbReference>
<dbReference type="AlphaFoldDB" id="A0AAD4HCX4"/>
<accession>A0AAD4HCX4</accession>
<protein>
    <recommendedName>
        <fullName evidence="4">Myb/SANT-like domain-containing protein</fullName>
    </recommendedName>
</protein>
<keyword evidence="3" id="KW-1185">Reference proteome</keyword>
<evidence type="ECO:0000313" key="2">
    <source>
        <dbReference type="EMBL" id="KAG1889688.1"/>
    </source>
</evidence>
<feature type="compositionally biased region" description="Low complexity" evidence="1">
    <location>
        <begin position="231"/>
        <end position="242"/>
    </location>
</feature>
<name>A0AAD4HCX4_9AGAM</name>
<reference evidence="2" key="1">
    <citation type="journal article" date="2020" name="New Phytol.">
        <title>Comparative genomics reveals dynamic genome evolution in host specialist ectomycorrhizal fungi.</title>
        <authorList>
            <person name="Lofgren L.A."/>
            <person name="Nguyen N.H."/>
            <person name="Vilgalys R."/>
            <person name="Ruytinx J."/>
            <person name="Liao H.L."/>
            <person name="Branco S."/>
            <person name="Kuo A."/>
            <person name="LaButti K."/>
            <person name="Lipzen A."/>
            <person name="Andreopoulos W."/>
            <person name="Pangilinan J."/>
            <person name="Riley R."/>
            <person name="Hundley H."/>
            <person name="Na H."/>
            <person name="Barry K."/>
            <person name="Grigoriev I.V."/>
            <person name="Stajich J.E."/>
            <person name="Kennedy P.G."/>
        </authorList>
    </citation>
    <scope>NUCLEOTIDE SEQUENCE</scope>
    <source>
        <strain evidence="2">FC203</strain>
    </source>
</reference>
<proteinExistence type="predicted"/>
<organism evidence="2 3">
    <name type="scientific">Suillus fuscotomentosus</name>
    <dbReference type="NCBI Taxonomy" id="1912939"/>
    <lineage>
        <taxon>Eukaryota</taxon>
        <taxon>Fungi</taxon>
        <taxon>Dikarya</taxon>
        <taxon>Basidiomycota</taxon>
        <taxon>Agaricomycotina</taxon>
        <taxon>Agaricomycetes</taxon>
        <taxon>Agaricomycetidae</taxon>
        <taxon>Boletales</taxon>
        <taxon>Suillineae</taxon>
        <taxon>Suillaceae</taxon>
        <taxon>Suillus</taxon>
    </lineage>
</organism>
<evidence type="ECO:0000313" key="3">
    <source>
        <dbReference type="Proteomes" id="UP001195769"/>
    </source>
</evidence>
<gene>
    <name evidence="2" type="ORF">F5891DRAFT_987277</name>
</gene>
<evidence type="ECO:0000256" key="1">
    <source>
        <dbReference type="SAM" id="MobiDB-lite"/>
    </source>
</evidence>
<dbReference type="Proteomes" id="UP001195769">
    <property type="component" value="Unassembled WGS sequence"/>
</dbReference>
<dbReference type="RefSeq" id="XP_041217549.1">
    <property type="nucleotide sequence ID" value="XM_041377886.1"/>
</dbReference>
<sequence>MVCGKKSALEGQEVESKARCFWTLDDETHLIQYIAAHHAKGGDRMNFDKTFWTAASIETSKHTTQGAPKTINACQSKWAWLHSTFSVVDSIATYSGWEYSLERGANVTAESEMVWTDYMGSSKAPLTAKKFKNKGWPHYEAMKELLPSAKTHGSRAFYTCMPADNAALVGASSHATSSHLPDGMSYDEANILDQEEALNDIESQDVDIAMMPPPSTIMTEPPSPFNPMQRPTFTPSTPGTSTIASGKQKAAGESGDNMRSLARPPGSTKSASESGKSVKSPRVAVPEAFQSMSKEIHNLSTSFDRATDVMHERATQVASRPTVDPIPVRKQKAIIQLQKEGLEDHEIIEIIKHFQADVSIADSYLVIEKESVRKLFLSTYLK</sequence>